<organism evidence="10 11">
    <name type="scientific">Hyphococcus luteus</name>
    <dbReference type="NCBI Taxonomy" id="2058213"/>
    <lineage>
        <taxon>Bacteria</taxon>
        <taxon>Pseudomonadati</taxon>
        <taxon>Pseudomonadota</taxon>
        <taxon>Alphaproteobacteria</taxon>
        <taxon>Parvularculales</taxon>
        <taxon>Parvularculaceae</taxon>
        <taxon>Hyphococcus</taxon>
    </lineage>
</organism>
<evidence type="ECO:0000256" key="6">
    <source>
        <dbReference type="PIRSR" id="PIRSR000349-1"/>
    </source>
</evidence>
<comment type="caution">
    <text evidence="10">The sequence shown here is derived from an EMBL/GenBank/DDBJ whole genome shotgun (WGS) entry which is preliminary data.</text>
</comment>
<feature type="binding site" evidence="6">
    <location>
        <position position="79"/>
    </location>
    <ligand>
        <name>Mn(2+)</name>
        <dbReference type="ChEBI" id="CHEBI:29035"/>
    </ligand>
</feature>
<comment type="catalytic activity">
    <reaction evidence="7">
        <text>2 superoxide + 2 H(+) = H2O2 + O2</text>
        <dbReference type="Rhea" id="RHEA:20696"/>
        <dbReference type="ChEBI" id="CHEBI:15378"/>
        <dbReference type="ChEBI" id="CHEBI:15379"/>
        <dbReference type="ChEBI" id="CHEBI:16240"/>
        <dbReference type="ChEBI" id="CHEBI:18421"/>
        <dbReference type="EC" id="1.15.1.1"/>
    </reaction>
</comment>
<dbReference type="SUPFAM" id="SSF46609">
    <property type="entry name" value="Fe,Mn superoxide dismutase (SOD), N-terminal domain"/>
    <property type="match status" value="1"/>
</dbReference>
<dbReference type="Pfam" id="PF00081">
    <property type="entry name" value="Sod_Fe_N"/>
    <property type="match status" value="1"/>
</dbReference>
<name>A0A2S7KB56_9PROT</name>
<dbReference type="EC" id="1.15.1.1" evidence="2 7"/>
<dbReference type="Proteomes" id="UP000239504">
    <property type="component" value="Unassembled WGS sequence"/>
</dbReference>
<dbReference type="InterPro" id="IPR036314">
    <property type="entry name" value="SOD_C_sf"/>
</dbReference>
<dbReference type="InterPro" id="IPR019833">
    <property type="entry name" value="Mn/Fe_SOD_BS"/>
</dbReference>
<dbReference type="EMBL" id="PJCH01000001">
    <property type="protein sequence ID" value="PQA89741.1"/>
    <property type="molecule type" value="Genomic_DNA"/>
</dbReference>
<dbReference type="GO" id="GO:0046872">
    <property type="term" value="F:metal ion binding"/>
    <property type="evidence" value="ECO:0007669"/>
    <property type="project" value="UniProtKB-KW"/>
</dbReference>
<feature type="binding site" evidence="6">
    <location>
        <position position="27"/>
    </location>
    <ligand>
        <name>Mn(2+)</name>
        <dbReference type="ChEBI" id="CHEBI:29035"/>
    </ligand>
</feature>
<dbReference type="InterPro" id="IPR019831">
    <property type="entry name" value="Mn/Fe_SOD_N"/>
</dbReference>
<dbReference type="InterPro" id="IPR036324">
    <property type="entry name" value="Mn/Fe_SOD_N_sf"/>
</dbReference>
<dbReference type="PRINTS" id="PR01703">
    <property type="entry name" value="MNSODISMTASE"/>
</dbReference>
<dbReference type="SUPFAM" id="SSF54719">
    <property type="entry name" value="Fe,Mn superoxide dismutase (SOD), C-terminal domain"/>
    <property type="match status" value="1"/>
</dbReference>
<dbReference type="Gene3D" id="3.55.40.20">
    <property type="entry name" value="Iron/manganese superoxide dismutase, C-terminal domain"/>
    <property type="match status" value="1"/>
</dbReference>
<dbReference type="GO" id="GO:0004784">
    <property type="term" value="F:superoxide dismutase activity"/>
    <property type="evidence" value="ECO:0007669"/>
    <property type="project" value="UniProtKB-EC"/>
</dbReference>
<evidence type="ECO:0000313" key="11">
    <source>
        <dbReference type="Proteomes" id="UP000239504"/>
    </source>
</evidence>
<feature type="domain" description="Manganese/iron superoxide dismutase C-terminal" evidence="9">
    <location>
        <begin position="94"/>
        <end position="196"/>
    </location>
</feature>
<evidence type="ECO:0000256" key="3">
    <source>
        <dbReference type="ARBA" id="ARBA00022723"/>
    </source>
</evidence>
<evidence type="ECO:0000256" key="2">
    <source>
        <dbReference type="ARBA" id="ARBA00012682"/>
    </source>
</evidence>
<proteinExistence type="inferred from homology"/>
<dbReference type="Pfam" id="PF02777">
    <property type="entry name" value="Sod_Fe_C"/>
    <property type="match status" value="1"/>
</dbReference>
<comment type="function">
    <text evidence="7">Destroys radicals which are normally produced within the cells and which are toxic to biological systems.</text>
</comment>
<evidence type="ECO:0000256" key="1">
    <source>
        <dbReference type="ARBA" id="ARBA00008714"/>
    </source>
</evidence>
<dbReference type="InterPro" id="IPR019832">
    <property type="entry name" value="Mn/Fe_SOD_C"/>
</dbReference>
<evidence type="ECO:0000256" key="4">
    <source>
        <dbReference type="ARBA" id="ARBA00023002"/>
    </source>
</evidence>
<accession>A0A2S7KB56</accession>
<dbReference type="PIRSF" id="PIRSF000349">
    <property type="entry name" value="SODismutase"/>
    <property type="match status" value="1"/>
</dbReference>
<dbReference type="PANTHER" id="PTHR42769:SF3">
    <property type="entry name" value="SUPEROXIDE DISMUTASE [FE] 2, CHLOROPLASTIC"/>
    <property type="match status" value="1"/>
</dbReference>
<evidence type="ECO:0000259" key="9">
    <source>
        <dbReference type="Pfam" id="PF02777"/>
    </source>
</evidence>
<protein>
    <recommendedName>
        <fullName evidence="2 7">Superoxide dismutase</fullName>
        <ecNumber evidence="2 7">1.15.1.1</ecNumber>
    </recommendedName>
</protein>
<dbReference type="OrthoDB" id="9803125at2"/>
<feature type="binding site" evidence="6">
    <location>
        <position position="166"/>
    </location>
    <ligand>
        <name>Mn(2+)</name>
        <dbReference type="ChEBI" id="CHEBI:29035"/>
    </ligand>
</feature>
<evidence type="ECO:0000256" key="7">
    <source>
        <dbReference type="RuleBase" id="RU000414"/>
    </source>
</evidence>
<keyword evidence="11" id="KW-1185">Reference proteome</keyword>
<evidence type="ECO:0000313" key="10">
    <source>
        <dbReference type="EMBL" id="PQA89741.1"/>
    </source>
</evidence>
<feature type="domain" description="Manganese/iron superoxide dismutase N-terminal" evidence="8">
    <location>
        <begin position="4"/>
        <end position="86"/>
    </location>
</feature>
<dbReference type="PANTHER" id="PTHR42769">
    <property type="entry name" value="SUPEROXIDE DISMUTASE"/>
    <property type="match status" value="1"/>
</dbReference>
<evidence type="ECO:0000256" key="5">
    <source>
        <dbReference type="ARBA" id="ARBA00023004"/>
    </source>
</evidence>
<dbReference type="InterPro" id="IPR001189">
    <property type="entry name" value="Mn/Fe_SOD"/>
</dbReference>
<comment type="similarity">
    <text evidence="1 7">Belongs to the iron/manganese superoxide dismutase family.</text>
</comment>
<gene>
    <name evidence="10" type="ORF">CW354_02475</name>
</gene>
<keyword evidence="5" id="KW-0408">Iron</keyword>
<keyword evidence="4 7" id="KW-0560">Oxidoreductase</keyword>
<dbReference type="AlphaFoldDB" id="A0A2S7KB56"/>
<dbReference type="FunFam" id="1.10.287.990:FF:000002">
    <property type="entry name" value="Superoxide dismutase"/>
    <property type="match status" value="1"/>
</dbReference>
<reference evidence="10 11" key="1">
    <citation type="submission" date="2017-12" db="EMBL/GenBank/DDBJ databases">
        <authorList>
            <person name="Hurst M.R.H."/>
        </authorList>
    </citation>
    <scope>NUCLEOTIDE SEQUENCE [LARGE SCALE GENOMIC DNA]</scope>
    <source>
        <strain evidence="10 11">SY-3-19</strain>
    </source>
</reference>
<dbReference type="Gene3D" id="1.10.287.990">
    <property type="entry name" value="Fe,Mn superoxide dismutase (SOD) domain"/>
    <property type="match status" value="1"/>
</dbReference>
<dbReference type="RefSeq" id="WP_104828443.1">
    <property type="nucleotide sequence ID" value="NZ_PJCH01000001.1"/>
</dbReference>
<sequence>MAIELPSLPFSRDSLAPHISKQTLDYHYGKHHQGYVNNLNKLIAGRSEDHATLEEIIKEAAGDPDKAGIFNNAAQIWNHTFYWRSMTPSGGGAPAGDVEKAIDASFGGVEGFKEAFAKVARTQFGSGWAWLVAKDGKLDVQSTSNAETPLTEPGVAPLLVMDVWEHAYYLDYQNDRPGYIDVFIDKLINWAFVNENLHHA</sequence>
<dbReference type="PROSITE" id="PS00088">
    <property type="entry name" value="SOD_MN"/>
    <property type="match status" value="1"/>
</dbReference>
<evidence type="ECO:0000259" key="8">
    <source>
        <dbReference type="Pfam" id="PF00081"/>
    </source>
</evidence>
<keyword evidence="3 6" id="KW-0479">Metal-binding</keyword>
<feature type="binding site" evidence="6">
    <location>
        <position position="162"/>
    </location>
    <ligand>
        <name>Mn(2+)</name>
        <dbReference type="ChEBI" id="CHEBI:29035"/>
    </ligand>
</feature>